<sequence length="159" mass="17290">MRDAFQRFGERDLPGPWDGDHERFDPKSRGPRDRYLVGMLGPRHHAPRRGESAITPDTSAGVAGEARGEEGAELPEVLPAQPLGRLWASSMGLSCRVAADTDGLVVTDGFSALWERGRLDLTVEAVVCEARFAPLFSDGELEVARKRLSQFGYPVDGAA</sequence>
<dbReference type="RefSeq" id="WP_248593982.1">
    <property type="nucleotide sequence ID" value="NZ_BAABEB010000022.1"/>
</dbReference>
<feature type="compositionally biased region" description="Basic and acidic residues" evidence="1">
    <location>
        <begin position="1"/>
        <end position="35"/>
    </location>
</feature>
<gene>
    <name evidence="2" type="ORF">FOF52_17840</name>
</gene>
<feature type="region of interest" description="Disordered" evidence="1">
    <location>
        <begin position="1"/>
        <end position="74"/>
    </location>
</feature>
<evidence type="ECO:0000256" key="1">
    <source>
        <dbReference type="SAM" id="MobiDB-lite"/>
    </source>
</evidence>
<evidence type="ECO:0000313" key="3">
    <source>
        <dbReference type="Proteomes" id="UP000832041"/>
    </source>
</evidence>
<name>A0ABY4KX02_THEAE</name>
<organism evidence="2 3">
    <name type="scientific">Thermobifida alba</name>
    <name type="common">Thermomonospora alba</name>
    <dbReference type="NCBI Taxonomy" id="53522"/>
    <lineage>
        <taxon>Bacteria</taxon>
        <taxon>Bacillati</taxon>
        <taxon>Actinomycetota</taxon>
        <taxon>Actinomycetes</taxon>
        <taxon>Streptosporangiales</taxon>
        <taxon>Nocardiopsidaceae</taxon>
        <taxon>Thermobifida</taxon>
    </lineage>
</organism>
<keyword evidence="3" id="KW-1185">Reference proteome</keyword>
<proteinExistence type="predicted"/>
<evidence type="ECO:0000313" key="2">
    <source>
        <dbReference type="EMBL" id="UPT19540.1"/>
    </source>
</evidence>
<accession>A0ABY4KX02</accession>
<dbReference type="EMBL" id="CP051627">
    <property type="protein sequence ID" value="UPT19540.1"/>
    <property type="molecule type" value="Genomic_DNA"/>
</dbReference>
<dbReference type="Proteomes" id="UP000832041">
    <property type="component" value="Chromosome"/>
</dbReference>
<reference evidence="2 3" key="1">
    <citation type="submission" date="2020-04" db="EMBL/GenBank/DDBJ databases">
        <title>Thermobifida alba genome sequencing and assembly.</title>
        <authorList>
            <person name="Luzics S."/>
            <person name="Horvath B."/>
            <person name="Nagy I."/>
            <person name="Toth A."/>
            <person name="Nagy I."/>
            <person name="Kukolya J."/>
        </authorList>
    </citation>
    <scope>NUCLEOTIDE SEQUENCE [LARGE SCALE GENOMIC DNA]</scope>
    <source>
        <strain evidence="2 3">DSM 43795</strain>
    </source>
</reference>
<protein>
    <submittedName>
        <fullName evidence="2">Uncharacterized protein</fullName>
    </submittedName>
</protein>